<dbReference type="Gene3D" id="3.40.50.2000">
    <property type="entry name" value="Glycogen Phosphorylase B"/>
    <property type="match status" value="2"/>
</dbReference>
<keyword evidence="3" id="KW-0328">Glycosyltransferase</keyword>
<dbReference type="Proteomes" id="UP000317557">
    <property type="component" value="Unassembled WGS sequence"/>
</dbReference>
<name>A0A521ABQ5_9BACT</name>
<dbReference type="GO" id="GO:0016758">
    <property type="term" value="F:hexosyltransferase activity"/>
    <property type="evidence" value="ECO:0007669"/>
    <property type="project" value="TreeGrafter"/>
</dbReference>
<proteinExistence type="predicted"/>
<feature type="domain" description="Glycosyltransferase subfamily 4-like N-terminal" evidence="2">
    <location>
        <begin position="14"/>
        <end position="177"/>
    </location>
</feature>
<organism evidence="3 4">
    <name type="scientific">Gracilimonas mengyeensis</name>
    <dbReference type="NCBI Taxonomy" id="1302730"/>
    <lineage>
        <taxon>Bacteria</taxon>
        <taxon>Pseudomonadati</taxon>
        <taxon>Balneolota</taxon>
        <taxon>Balneolia</taxon>
        <taxon>Balneolales</taxon>
        <taxon>Balneolaceae</taxon>
        <taxon>Gracilimonas</taxon>
    </lineage>
</organism>
<dbReference type="InterPro" id="IPR001296">
    <property type="entry name" value="Glyco_trans_1"/>
</dbReference>
<dbReference type="PANTHER" id="PTHR45947:SF3">
    <property type="entry name" value="SULFOQUINOVOSYL TRANSFERASE SQD2"/>
    <property type="match status" value="1"/>
</dbReference>
<dbReference type="InterPro" id="IPR028098">
    <property type="entry name" value="Glyco_trans_4-like_N"/>
</dbReference>
<reference evidence="3 4" key="1">
    <citation type="submission" date="2017-05" db="EMBL/GenBank/DDBJ databases">
        <authorList>
            <person name="Varghese N."/>
            <person name="Submissions S."/>
        </authorList>
    </citation>
    <scope>NUCLEOTIDE SEQUENCE [LARGE SCALE GENOMIC DNA]</scope>
    <source>
        <strain evidence="3 4">DSM 21985</strain>
    </source>
</reference>
<dbReference type="SUPFAM" id="SSF53756">
    <property type="entry name" value="UDP-Glycosyltransferase/glycogen phosphorylase"/>
    <property type="match status" value="1"/>
</dbReference>
<dbReference type="OrthoDB" id="596635at2"/>
<sequence>MRLALITQDFTPKIGGIQTYALELAKRFNKKCDFFCVIAPDVPGAAEVDEKLPFPVKRIKTPEPWLGWAGIPEIPLYIYHHSIDRIFHTQWNTLPVSLMMKKTGLINHIYVAAHARELLFNPVKGSVFGGGYAKYRQKMLSKADYFFPVSEFTAGLLQNEGILSEQIQVVTNGTDPEEFYPLKSDDLKKELGIENRKILLTITRLVSRKGIDTVLKAMPIIVEDHPELLYMIVGEGEQRPQLEQLVDELNLHDHVHFTGKIPHTKLNGYYNSCDVFVMPSKTELPDVEGFGLVFLEANACGKPVIGSYSGGIPSAIIHEETGLMVEQENPKELAAAVNHLLNNPDLAEKLGQQGRQRVVEEANWNRAAERIIKLMR</sequence>
<keyword evidence="4" id="KW-1185">Reference proteome</keyword>
<accession>A0A521ABQ5</accession>
<dbReference type="EMBL" id="FXTP01000001">
    <property type="protein sequence ID" value="SMO32244.1"/>
    <property type="molecule type" value="Genomic_DNA"/>
</dbReference>
<dbReference type="Pfam" id="PF00534">
    <property type="entry name" value="Glycos_transf_1"/>
    <property type="match status" value="1"/>
</dbReference>
<evidence type="ECO:0000259" key="2">
    <source>
        <dbReference type="Pfam" id="PF13439"/>
    </source>
</evidence>
<feature type="domain" description="Glycosyl transferase family 1" evidence="1">
    <location>
        <begin position="185"/>
        <end position="357"/>
    </location>
</feature>
<dbReference type="CDD" id="cd03801">
    <property type="entry name" value="GT4_PimA-like"/>
    <property type="match status" value="1"/>
</dbReference>
<evidence type="ECO:0000313" key="3">
    <source>
        <dbReference type="EMBL" id="SMO32244.1"/>
    </source>
</evidence>
<dbReference type="Pfam" id="PF13439">
    <property type="entry name" value="Glyco_transf_4"/>
    <property type="match status" value="1"/>
</dbReference>
<keyword evidence="3" id="KW-0808">Transferase</keyword>
<dbReference type="RefSeq" id="WP_142452572.1">
    <property type="nucleotide sequence ID" value="NZ_FXTP01000001.1"/>
</dbReference>
<dbReference type="AlphaFoldDB" id="A0A521ABQ5"/>
<gene>
    <name evidence="3" type="ORF">SAMN06265219_10135</name>
</gene>
<dbReference type="PANTHER" id="PTHR45947">
    <property type="entry name" value="SULFOQUINOVOSYL TRANSFERASE SQD2"/>
    <property type="match status" value="1"/>
</dbReference>
<evidence type="ECO:0000313" key="4">
    <source>
        <dbReference type="Proteomes" id="UP000317557"/>
    </source>
</evidence>
<dbReference type="InterPro" id="IPR050194">
    <property type="entry name" value="Glycosyltransferase_grp1"/>
</dbReference>
<protein>
    <submittedName>
        <fullName evidence="3">Phosphatidylinositol alpha-1,6-mannosyltransferase</fullName>
    </submittedName>
</protein>
<evidence type="ECO:0000259" key="1">
    <source>
        <dbReference type="Pfam" id="PF00534"/>
    </source>
</evidence>